<protein>
    <recommendedName>
        <fullName evidence="1">OTU domain-containing protein</fullName>
    </recommendedName>
</protein>
<dbReference type="Gene3D" id="3.90.70.80">
    <property type="match status" value="1"/>
</dbReference>
<dbReference type="Pfam" id="PF02338">
    <property type="entry name" value="OTU"/>
    <property type="match status" value="1"/>
</dbReference>
<dbReference type="InterPro" id="IPR038765">
    <property type="entry name" value="Papain-like_cys_pep_sf"/>
</dbReference>
<feature type="domain" description="OTU" evidence="1">
    <location>
        <begin position="195"/>
        <end position="331"/>
    </location>
</feature>
<dbReference type="AlphaFoldDB" id="A0A7S0AAQ3"/>
<reference evidence="2" key="1">
    <citation type="submission" date="2021-01" db="EMBL/GenBank/DDBJ databases">
        <authorList>
            <person name="Corre E."/>
            <person name="Pelletier E."/>
            <person name="Niang G."/>
            <person name="Scheremetjew M."/>
            <person name="Finn R."/>
            <person name="Kale V."/>
            <person name="Holt S."/>
            <person name="Cochrane G."/>
            <person name="Meng A."/>
            <person name="Brown T."/>
            <person name="Cohen L."/>
        </authorList>
    </citation>
    <scope>NUCLEOTIDE SEQUENCE</scope>
    <source>
        <strain evidence="2">Pbaha01</strain>
    </source>
</reference>
<dbReference type="CDD" id="cd22751">
    <property type="entry name" value="OTU_plant_OTU9-like"/>
    <property type="match status" value="1"/>
</dbReference>
<proteinExistence type="predicted"/>
<name>A0A7S0AAQ3_9DINO</name>
<sequence>MDPDTLPLDLESLQDVRVAELASLLEIDAEEARSALAEASGDFVLAIEVIRDRVGPPAGRPVVPAAAPRERRYDWEGGSSVLTSGFEHQLRGEPPARESDGACELRALRHGAPARDFLPLLCEAARQNGQWNLRAGSLLDRSQTDASLGDIALQTSSSWVPSLSASVGQLSLPTREASILEGAARLADRLMKLGLSAMEIPDDGNCLFRACAAQLYRGAGTIGEYHPVVRHRAVAEMRSNAERYSHFFGSSDELLAYLAEMAAPSTWGDELVLRAIADSYGVTLHVVTSSEENWYLFYSPASDEPSDDCRPHRHVFLTYLSPIHYNGFEARPLSASDVKVHVGT</sequence>
<dbReference type="InterPro" id="IPR050704">
    <property type="entry name" value="Peptidase_C85-like"/>
</dbReference>
<dbReference type="PANTHER" id="PTHR12419">
    <property type="entry name" value="OTU DOMAIN CONTAINING PROTEIN"/>
    <property type="match status" value="1"/>
</dbReference>
<dbReference type="PROSITE" id="PS50802">
    <property type="entry name" value="OTU"/>
    <property type="match status" value="1"/>
</dbReference>
<dbReference type="EMBL" id="HBEG01021425">
    <property type="protein sequence ID" value="CAD8357567.1"/>
    <property type="molecule type" value="Transcribed_RNA"/>
</dbReference>
<dbReference type="PANTHER" id="PTHR12419:SF11">
    <property type="entry name" value="OTU DOMAIN-CONTAINING PROTEIN DDB_G0284757"/>
    <property type="match status" value="1"/>
</dbReference>
<evidence type="ECO:0000313" key="2">
    <source>
        <dbReference type="EMBL" id="CAD8357567.1"/>
    </source>
</evidence>
<dbReference type="GO" id="GO:0004843">
    <property type="term" value="F:cysteine-type deubiquitinase activity"/>
    <property type="evidence" value="ECO:0007669"/>
    <property type="project" value="TreeGrafter"/>
</dbReference>
<dbReference type="SUPFAM" id="SSF54001">
    <property type="entry name" value="Cysteine proteinases"/>
    <property type="match status" value="1"/>
</dbReference>
<dbReference type="InterPro" id="IPR003323">
    <property type="entry name" value="OTU_dom"/>
</dbReference>
<evidence type="ECO:0000259" key="1">
    <source>
        <dbReference type="PROSITE" id="PS50802"/>
    </source>
</evidence>
<dbReference type="GO" id="GO:0016579">
    <property type="term" value="P:protein deubiquitination"/>
    <property type="evidence" value="ECO:0007669"/>
    <property type="project" value="TreeGrafter"/>
</dbReference>
<accession>A0A7S0AAQ3</accession>
<gene>
    <name evidence="2" type="ORF">PBAH0796_LOCUS12934</name>
</gene>
<organism evidence="2">
    <name type="scientific">Pyrodinium bahamense</name>
    <dbReference type="NCBI Taxonomy" id="73915"/>
    <lineage>
        <taxon>Eukaryota</taxon>
        <taxon>Sar</taxon>
        <taxon>Alveolata</taxon>
        <taxon>Dinophyceae</taxon>
        <taxon>Gonyaulacales</taxon>
        <taxon>Pyrocystaceae</taxon>
        <taxon>Pyrodinium</taxon>
    </lineage>
</organism>